<accession>A0A9P6ZRB7</accession>
<dbReference type="AlphaFoldDB" id="A0A9P6ZRB7"/>
<dbReference type="EMBL" id="JABBWD010000035">
    <property type="protein sequence ID" value="KAG1775309.1"/>
    <property type="molecule type" value="Genomic_DNA"/>
</dbReference>
<gene>
    <name evidence="1" type="ORF">EV702DRAFT_1199617</name>
</gene>
<keyword evidence="2" id="KW-1185">Reference proteome</keyword>
<comment type="caution">
    <text evidence="1">The sequence shown here is derived from an EMBL/GenBank/DDBJ whole genome shotgun (WGS) entry which is preliminary data.</text>
</comment>
<evidence type="ECO:0000313" key="1">
    <source>
        <dbReference type="EMBL" id="KAG1775309.1"/>
    </source>
</evidence>
<dbReference type="OrthoDB" id="2688889at2759"/>
<dbReference type="Proteomes" id="UP000714275">
    <property type="component" value="Unassembled WGS sequence"/>
</dbReference>
<reference evidence="1" key="1">
    <citation type="journal article" date="2020" name="New Phytol.">
        <title>Comparative genomics reveals dynamic genome evolution in host specialist ectomycorrhizal fungi.</title>
        <authorList>
            <person name="Lofgren L.A."/>
            <person name="Nguyen N.H."/>
            <person name="Vilgalys R."/>
            <person name="Ruytinx J."/>
            <person name="Liao H.L."/>
            <person name="Branco S."/>
            <person name="Kuo A."/>
            <person name="LaButti K."/>
            <person name="Lipzen A."/>
            <person name="Andreopoulos W."/>
            <person name="Pangilinan J."/>
            <person name="Riley R."/>
            <person name="Hundley H."/>
            <person name="Na H."/>
            <person name="Barry K."/>
            <person name="Grigoriev I.V."/>
            <person name="Stajich J.E."/>
            <person name="Kennedy P.G."/>
        </authorList>
    </citation>
    <scope>NUCLEOTIDE SEQUENCE</scope>
    <source>
        <strain evidence="1">DOB743</strain>
    </source>
</reference>
<name>A0A9P6ZRB7_9AGAM</name>
<organism evidence="1 2">
    <name type="scientific">Suillus placidus</name>
    <dbReference type="NCBI Taxonomy" id="48579"/>
    <lineage>
        <taxon>Eukaryota</taxon>
        <taxon>Fungi</taxon>
        <taxon>Dikarya</taxon>
        <taxon>Basidiomycota</taxon>
        <taxon>Agaricomycotina</taxon>
        <taxon>Agaricomycetes</taxon>
        <taxon>Agaricomycetidae</taxon>
        <taxon>Boletales</taxon>
        <taxon>Suillineae</taxon>
        <taxon>Suillaceae</taxon>
        <taxon>Suillus</taxon>
    </lineage>
</organism>
<sequence>MVQTLLCRWAALSPEDDVRVIRVIGPSVLPAPSSCVTPSESSCMPVVCRDLDVGLNSLTEDVADILSEPWVPCDMSTLLTACDTNRVYVSLAPSYAPTEDLNDIIFYENERGYAKVADAIVDDCYIYFYRGTLYNIPADNNAPPPFTCITSGHYIGVFSGEDYVPMVKGITNTVYFKVESLEVGERALRNAIEQSDIVRFPVPSQ</sequence>
<protein>
    <submittedName>
        <fullName evidence="1">Uncharacterized protein</fullName>
    </submittedName>
</protein>
<proteinExistence type="predicted"/>
<evidence type="ECO:0000313" key="2">
    <source>
        <dbReference type="Proteomes" id="UP000714275"/>
    </source>
</evidence>